<evidence type="ECO:0000313" key="3">
    <source>
        <dbReference type="RefSeq" id="XP_032801304.1"/>
    </source>
</evidence>
<evidence type="ECO:0000259" key="1">
    <source>
        <dbReference type="Pfam" id="PF17921"/>
    </source>
</evidence>
<proteinExistence type="predicted"/>
<dbReference type="RefSeq" id="XP_032801304.1">
    <property type="nucleotide sequence ID" value="XM_032945413.1"/>
</dbReference>
<dbReference type="GeneID" id="116938309"/>
<dbReference type="Pfam" id="PF17921">
    <property type="entry name" value="Integrase_H2C2"/>
    <property type="match status" value="1"/>
</dbReference>
<dbReference type="AlphaFoldDB" id="A0AAJ7WKN9"/>
<dbReference type="KEGG" id="pmrn:116938309"/>
<organism evidence="2 3">
    <name type="scientific">Petromyzon marinus</name>
    <name type="common">Sea lamprey</name>
    <dbReference type="NCBI Taxonomy" id="7757"/>
    <lineage>
        <taxon>Eukaryota</taxon>
        <taxon>Metazoa</taxon>
        <taxon>Chordata</taxon>
        <taxon>Craniata</taxon>
        <taxon>Vertebrata</taxon>
        <taxon>Cyclostomata</taxon>
        <taxon>Hyperoartia</taxon>
        <taxon>Petromyzontiformes</taxon>
        <taxon>Petromyzontidae</taxon>
        <taxon>Petromyzon</taxon>
    </lineage>
</organism>
<dbReference type="Gene3D" id="1.10.340.70">
    <property type="match status" value="1"/>
</dbReference>
<accession>A0AAJ7WKN9</accession>
<dbReference type="Proteomes" id="UP001318040">
    <property type="component" value="Unplaced"/>
</dbReference>
<protein>
    <submittedName>
        <fullName evidence="3">Uncharacterized protein LOC116938309</fullName>
    </submittedName>
</protein>
<name>A0AAJ7WKN9_PETMA</name>
<reference evidence="3" key="1">
    <citation type="submission" date="2025-08" db="UniProtKB">
        <authorList>
            <consortium name="RefSeq"/>
        </authorList>
    </citation>
    <scope>IDENTIFICATION</scope>
    <source>
        <tissue evidence="3">Sperm</tissue>
    </source>
</reference>
<sequence>MGLLGRVTLEVRLGHQVCTQEFYVSSVLCHECIAGTDLLEKLGLNVQPRQRCATVEGSVKRIPFLGQEPNRPRFTPVAASLVSAVTIGPLTEMLLPVATPSTDPTHRPSGESAVCAAETPAEGARDPTDHPTLTGRIQEDVGCAFPGLNDEQLRRTQQRDPDLAAVEADLREKKDALPGPWSGLYARLCVQNGVVWELTEAGQPGCICVPAQVRPQLLRLVHDNPLRSHNRERRTREILRRQYLWPKLT</sequence>
<feature type="domain" description="Integrase zinc-binding" evidence="1">
    <location>
        <begin position="209"/>
        <end position="248"/>
    </location>
</feature>
<evidence type="ECO:0000313" key="2">
    <source>
        <dbReference type="Proteomes" id="UP001318040"/>
    </source>
</evidence>
<keyword evidence="2" id="KW-1185">Reference proteome</keyword>
<gene>
    <name evidence="3" type="primary">LOC116938309</name>
</gene>
<dbReference type="InterPro" id="IPR041588">
    <property type="entry name" value="Integrase_H2C2"/>
</dbReference>